<organism evidence="2 3">
    <name type="scientific">Williamsia limnetica</name>
    <dbReference type="NCBI Taxonomy" id="882452"/>
    <lineage>
        <taxon>Bacteria</taxon>
        <taxon>Bacillati</taxon>
        <taxon>Actinomycetota</taxon>
        <taxon>Actinomycetes</taxon>
        <taxon>Mycobacteriales</taxon>
        <taxon>Nocardiaceae</taxon>
        <taxon>Williamsia</taxon>
    </lineage>
</organism>
<evidence type="ECO:0000313" key="3">
    <source>
        <dbReference type="Proteomes" id="UP000247591"/>
    </source>
</evidence>
<feature type="chain" id="PRO_5016237487" evidence="1">
    <location>
        <begin position="28"/>
        <end position="80"/>
    </location>
</feature>
<dbReference type="EMBL" id="QJSP01000023">
    <property type="protein sequence ID" value="PYE12280.1"/>
    <property type="molecule type" value="Genomic_DNA"/>
</dbReference>
<dbReference type="AlphaFoldDB" id="A0A318RM66"/>
<reference evidence="2 3" key="1">
    <citation type="submission" date="2018-06" db="EMBL/GenBank/DDBJ databases">
        <title>Genomic Encyclopedia of Type Strains, Phase IV (KMG-IV): sequencing the most valuable type-strain genomes for metagenomic binning, comparative biology and taxonomic classification.</title>
        <authorList>
            <person name="Goeker M."/>
        </authorList>
    </citation>
    <scope>NUCLEOTIDE SEQUENCE [LARGE SCALE GENOMIC DNA]</scope>
    <source>
        <strain evidence="2 3">DSM 45521</strain>
    </source>
</reference>
<dbReference type="Proteomes" id="UP000247591">
    <property type="component" value="Unassembled WGS sequence"/>
</dbReference>
<protein>
    <submittedName>
        <fullName evidence="2">Uncharacterized protein</fullName>
    </submittedName>
</protein>
<keyword evidence="1" id="KW-0732">Signal</keyword>
<dbReference type="RefSeq" id="WP_110472509.1">
    <property type="nucleotide sequence ID" value="NZ_QJSP01000023.1"/>
</dbReference>
<proteinExistence type="predicted"/>
<keyword evidence="3" id="KW-1185">Reference proteome</keyword>
<name>A0A318RM66_WILLI</name>
<sequence>MRKLIASAALSCAVAAGIIAGAPLAAASPPGPSPACTLSGYYPLIAGYYQIDPSGHSTDPTLVAIRSGIDTLGKTFCNVR</sequence>
<comment type="caution">
    <text evidence="2">The sequence shown here is derived from an EMBL/GenBank/DDBJ whole genome shotgun (WGS) entry which is preliminary data.</text>
</comment>
<feature type="signal peptide" evidence="1">
    <location>
        <begin position="1"/>
        <end position="27"/>
    </location>
</feature>
<evidence type="ECO:0000256" key="1">
    <source>
        <dbReference type="SAM" id="SignalP"/>
    </source>
</evidence>
<evidence type="ECO:0000313" key="2">
    <source>
        <dbReference type="EMBL" id="PYE12280.1"/>
    </source>
</evidence>
<accession>A0A318RM66</accession>
<gene>
    <name evidence="2" type="ORF">DFR67_1233</name>
</gene>